<sequence>MEDFLSTLAMEPNRNTSAYESYHRIYVPHGIPLKSNAHEPLVLIFSFNIYKRCFQVTARERCVNNAAIPILNMEIHVSRGKRFVILLSRVRCEQELVEAIETAAVEKKDCSQGRYRQRTA</sequence>
<dbReference type="Proteomes" id="UP001428341">
    <property type="component" value="Unassembled WGS sequence"/>
</dbReference>
<protein>
    <submittedName>
        <fullName evidence="1">Uncharacterized protein</fullName>
    </submittedName>
</protein>
<accession>A0AAP0QDS2</accession>
<proteinExistence type="predicted"/>
<dbReference type="AlphaFoldDB" id="A0AAP0QDS2"/>
<organism evidence="1 2">
    <name type="scientific">Citrus x changshan-huyou</name>
    <dbReference type="NCBI Taxonomy" id="2935761"/>
    <lineage>
        <taxon>Eukaryota</taxon>
        <taxon>Viridiplantae</taxon>
        <taxon>Streptophyta</taxon>
        <taxon>Embryophyta</taxon>
        <taxon>Tracheophyta</taxon>
        <taxon>Spermatophyta</taxon>
        <taxon>Magnoliopsida</taxon>
        <taxon>eudicotyledons</taxon>
        <taxon>Gunneridae</taxon>
        <taxon>Pentapetalae</taxon>
        <taxon>rosids</taxon>
        <taxon>malvids</taxon>
        <taxon>Sapindales</taxon>
        <taxon>Rutaceae</taxon>
        <taxon>Aurantioideae</taxon>
        <taxon>Citrus</taxon>
    </lineage>
</organism>
<evidence type="ECO:0000313" key="2">
    <source>
        <dbReference type="Proteomes" id="UP001428341"/>
    </source>
</evidence>
<evidence type="ECO:0000313" key="1">
    <source>
        <dbReference type="EMBL" id="KAK9176256.1"/>
    </source>
</evidence>
<name>A0AAP0QDS2_9ROSI</name>
<gene>
    <name evidence="1" type="ORF">WN944_028270</name>
</gene>
<keyword evidence="2" id="KW-1185">Reference proteome</keyword>
<reference evidence="1 2" key="1">
    <citation type="submission" date="2024-05" db="EMBL/GenBank/DDBJ databases">
        <title>Haplotype-resolved chromosome-level genome assembly of Huyou (Citrus changshanensis).</title>
        <authorList>
            <person name="Miao C."/>
            <person name="Chen W."/>
            <person name="Wu Y."/>
            <person name="Wang L."/>
            <person name="Zhao S."/>
            <person name="Grierson D."/>
            <person name="Xu C."/>
            <person name="Chen K."/>
        </authorList>
    </citation>
    <scope>NUCLEOTIDE SEQUENCE [LARGE SCALE GENOMIC DNA]</scope>
    <source>
        <strain evidence="1">01-14</strain>
        <tissue evidence="1">Leaf</tissue>
    </source>
</reference>
<comment type="caution">
    <text evidence="1">The sequence shown here is derived from an EMBL/GenBank/DDBJ whole genome shotgun (WGS) entry which is preliminary data.</text>
</comment>
<dbReference type="EMBL" id="JBCGBO010000025">
    <property type="protein sequence ID" value="KAK9176256.1"/>
    <property type="molecule type" value="Genomic_DNA"/>
</dbReference>